<dbReference type="SUPFAM" id="SSF52047">
    <property type="entry name" value="RNI-like"/>
    <property type="match status" value="1"/>
</dbReference>
<dbReference type="Proteomes" id="UP000306102">
    <property type="component" value="Unassembled WGS sequence"/>
</dbReference>
<reference evidence="1 2" key="1">
    <citation type="journal article" date="2018" name="Proc. Natl. Acad. Sci. U.S.A.">
        <title>Draft genome sequence of Camellia sinensis var. sinensis provides insights into the evolution of the tea genome and tea quality.</title>
        <authorList>
            <person name="Wei C."/>
            <person name="Yang H."/>
            <person name="Wang S."/>
            <person name="Zhao J."/>
            <person name="Liu C."/>
            <person name="Gao L."/>
            <person name="Xia E."/>
            <person name="Lu Y."/>
            <person name="Tai Y."/>
            <person name="She G."/>
            <person name="Sun J."/>
            <person name="Cao H."/>
            <person name="Tong W."/>
            <person name="Gao Q."/>
            <person name="Li Y."/>
            <person name="Deng W."/>
            <person name="Jiang X."/>
            <person name="Wang W."/>
            <person name="Chen Q."/>
            <person name="Zhang S."/>
            <person name="Li H."/>
            <person name="Wu J."/>
            <person name="Wang P."/>
            <person name="Li P."/>
            <person name="Shi C."/>
            <person name="Zheng F."/>
            <person name="Jian J."/>
            <person name="Huang B."/>
            <person name="Shan D."/>
            <person name="Shi M."/>
            <person name="Fang C."/>
            <person name="Yue Y."/>
            <person name="Li F."/>
            <person name="Li D."/>
            <person name="Wei S."/>
            <person name="Han B."/>
            <person name="Jiang C."/>
            <person name="Yin Y."/>
            <person name="Xia T."/>
            <person name="Zhang Z."/>
            <person name="Bennetzen J.L."/>
            <person name="Zhao S."/>
            <person name="Wan X."/>
        </authorList>
    </citation>
    <scope>NUCLEOTIDE SEQUENCE [LARGE SCALE GENOMIC DNA]</scope>
    <source>
        <strain evidence="2">cv. Shuchazao</strain>
        <tissue evidence="1">Leaf</tissue>
    </source>
</reference>
<dbReference type="InterPro" id="IPR032675">
    <property type="entry name" value="LRR_dom_sf"/>
</dbReference>
<accession>A0A4S4EHG5</accession>
<comment type="caution">
    <text evidence="1">The sequence shown here is derived from an EMBL/GenBank/DDBJ whole genome shotgun (WGS) entry which is preliminary data.</text>
</comment>
<organism evidence="1 2">
    <name type="scientific">Camellia sinensis var. sinensis</name>
    <name type="common">China tea</name>
    <dbReference type="NCBI Taxonomy" id="542762"/>
    <lineage>
        <taxon>Eukaryota</taxon>
        <taxon>Viridiplantae</taxon>
        <taxon>Streptophyta</taxon>
        <taxon>Embryophyta</taxon>
        <taxon>Tracheophyta</taxon>
        <taxon>Spermatophyta</taxon>
        <taxon>Magnoliopsida</taxon>
        <taxon>eudicotyledons</taxon>
        <taxon>Gunneridae</taxon>
        <taxon>Pentapetalae</taxon>
        <taxon>asterids</taxon>
        <taxon>Ericales</taxon>
        <taxon>Theaceae</taxon>
        <taxon>Camellia</taxon>
    </lineage>
</organism>
<evidence type="ECO:0000313" key="2">
    <source>
        <dbReference type="Proteomes" id="UP000306102"/>
    </source>
</evidence>
<evidence type="ECO:0000313" key="1">
    <source>
        <dbReference type="EMBL" id="THG15532.1"/>
    </source>
</evidence>
<sequence length="229" mass="26355">MPKELGALSNLQVLKGFIIGDFKDKKSCTVNNLTKLSKLRKLSISTSMKEFPTDLQLHHLQRLKSLQKLKISWSGCILRGKTDDSPKQAQLFSKQTTLTRSFIEQRDPKLPLLLELPSSLQKLELEGFPEIDTPSWLWSGNLKNLKKLYIRGGLLCNLDKIVATTVEMLKLKYLSNLKMPWKDIMMLFPNLIYLEKVECPFLNSFSCDQNGVWMRKDNGIDEKCDGRNY</sequence>
<keyword evidence="2" id="KW-1185">Reference proteome</keyword>
<protein>
    <submittedName>
        <fullName evidence="1">Uncharacterized protein</fullName>
    </submittedName>
</protein>
<dbReference type="STRING" id="542762.A0A4S4EHG5"/>
<dbReference type="EMBL" id="SDRB02004655">
    <property type="protein sequence ID" value="THG15532.1"/>
    <property type="molecule type" value="Genomic_DNA"/>
</dbReference>
<proteinExistence type="predicted"/>
<dbReference type="Gene3D" id="3.80.10.10">
    <property type="entry name" value="Ribonuclease Inhibitor"/>
    <property type="match status" value="1"/>
</dbReference>
<dbReference type="AlphaFoldDB" id="A0A4S4EHG5"/>
<name>A0A4S4EHG5_CAMSN</name>
<gene>
    <name evidence="1" type="ORF">TEA_024726</name>
</gene>